<protein>
    <recommendedName>
        <fullName evidence="1">DUF1653 domain-containing protein</fullName>
    </recommendedName>
</protein>
<name>A0A1G2T6E7_9BACT</name>
<evidence type="ECO:0000313" key="3">
    <source>
        <dbReference type="Proteomes" id="UP000179264"/>
    </source>
</evidence>
<dbReference type="Pfam" id="PF07866">
    <property type="entry name" value="DUF1653"/>
    <property type="match status" value="1"/>
</dbReference>
<evidence type="ECO:0000259" key="1">
    <source>
        <dbReference type="Pfam" id="PF07866"/>
    </source>
</evidence>
<comment type="caution">
    <text evidence="2">The sequence shown here is derived from an EMBL/GenBank/DDBJ whole genome shotgun (WGS) entry which is preliminary data.</text>
</comment>
<sequence length="149" mass="16788">MKTETVNTIVPGIYRHFKGNLYFVLGLAWSRDDWANPEKAEVIYHPLYPVENLGWRRDITLEKFFGPAGAPEPSSSTPRFLKVIDWELPNILPGKTFVEKGRSDLGVFTIKQVIQVSTREVLVEATGVNVGPVKIGVEAFRASKYQIIN</sequence>
<gene>
    <name evidence="2" type="ORF">A2W58_03130</name>
</gene>
<dbReference type="Proteomes" id="UP000179264">
    <property type="component" value="Unassembled WGS sequence"/>
</dbReference>
<dbReference type="InterPro" id="IPR023387">
    <property type="entry name" value="DUF1653-like_dom"/>
</dbReference>
<dbReference type="Gene3D" id="2.30.30.320">
    <property type="entry name" value="DUF1653-like domain"/>
    <property type="match status" value="1"/>
</dbReference>
<accession>A0A1G2T6E7</accession>
<evidence type="ECO:0000313" key="2">
    <source>
        <dbReference type="EMBL" id="OHA92742.1"/>
    </source>
</evidence>
<organism evidence="2 3">
    <name type="scientific">Candidatus Zambryskibacteria bacterium RIFCSPHIGHO2_02_38_10.5</name>
    <dbReference type="NCBI Taxonomy" id="1802742"/>
    <lineage>
        <taxon>Bacteria</taxon>
        <taxon>Candidatus Zambryskiibacteriota</taxon>
    </lineage>
</organism>
<proteinExistence type="predicted"/>
<reference evidence="2 3" key="1">
    <citation type="journal article" date="2016" name="Nat. Commun.">
        <title>Thousands of microbial genomes shed light on interconnected biogeochemical processes in an aquifer system.</title>
        <authorList>
            <person name="Anantharaman K."/>
            <person name="Brown C.T."/>
            <person name="Hug L.A."/>
            <person name="Sharon I."/>
            <person name="Castelle C.J."/>
            <person name="Probst A.J."/>
            <person name="Thomas B.C."/>
            <person name="Singh A."/>
            <person name="Wilkins M.J."/>
            <person name="Karaoz U."/>
            <person name="Brodie E.L."/>
            <person name="Williams K.H."/>
            <person name="Hubbard S.S."/>
            <person name="Banfield J.F."/>
        </authorList>
    </citation>
    <scope>NUCLEOTIDE SEQUENCE [LARGE SCALE GENOMIC DNA]</scope>
</reference>
<dbReference type="AlphaFoldDB" id="A0A1G2T6E7"/>
<dbReference type="InterPro" id="IPR037135">
    <property type="entry name" value="DUF1653-like_dom_sf"/>
</dbReference>
<dbReference type="EMBL" id="MHVL01000038">
    <property type="protein sequence ID" value="OHA92742.1"/>
    <property type="molecule type" value="Genomic_DNA"/>
</dbReference>
<feature type="domain" description="DUF1653" evidence="1">
    <location>
        <begin position="12"/>
        <end position="59"/>
    </location>
</feature>